<evidence type="ECO:0000313" key="3">
    <source>
        <dbReference type="Proteomes" id="UP000029382"/>
    </source>
</evidence>
<organism evidence="1 3">
    <name type="scientific">Streptococcus equinus JB1</name>
    <dbReference type="NCBI Taxonomy" id="1294274"/>
    <lineage>
        <taxon>Bacteria</taxon>
        <taxon>Bacillati</taxon>
        <taxon>Bacillota</taxon>
        <taxon>Bacilli</taxon>
        <taxon>Lactobacillales</taxon>
        <taxon>Streptococcaceae</taxon>
        <taxon>Streptococcus</taxon>
    </lineage>
</organism>
<keyword evidence="4" id="KW-1185">Reference proteome</keyword>
<sequence length="70" mass="8288">MEAYKQRFINEYKELKERTEKLGSILLKYSKGDLEFEPTCPVKLLQDQYAIMGDYLHVLEIRAVYEGVEL</sequence>
<dbReference type="EMBL" id="FOTG01000003">
    <property type="protein sequence ID" value="SFL15869.1"/>
    <property type="molecule type" value="Genomic_DNA"/>
</dbReference>
<proteinExistence type="predicted"/>
<dbReference type="Proteomes" id="UP000182793">
    <property type="component" value="Unassembled WGS sequence"/>
</dbReference>
<dbReference type="InterPro" id="IPR054052">
    <property type="entry name" value="Y16Q-like"/>
</dbReference>
<reference evidence="1 3" key="1">
    <citation type="journal article" date="2014" name="Genome Announc.">
        <title>Draft Genome Sequences of Streptococcus bovis Strains ATCC 33317 and JB1.</title>
        <authorList>
            <person name="Benahmed F.H."/>
            <person name="Gopinath G.R."/>
            <person name="Harbottle H."/>
            <person name="Cotta M.A."/>
            <person name="Luo Y."/>
            <person name="Henderson C."/>
            <person name="Teri P."/>
            <person name="Soppet D."/>
            <person name="Rasmussen M."/>
            <person name="Whitehead T.R."/>
            <person name="Davidson M."/>
        </authorList>
    </citation>
    <scope>NUCLEOTIDE SEQUENCE [LARGE SCALE GENOMIC DNA]</scope>
    <source>
        <strain evidence="1 3">JB1</strain>
    </source>
</reference>
<dbReference type="EMBL" id="AUZH01000026">
    <property type="protein sequence ID" value="KFN87440.1"/>
    <property type="molecule type" value="Genomic_DNA"/>
</dbReference>
<dbReference type="Proteomes" id="UP000029382">
    <property type="component" value="Unassembled WGS sequence"/>
</dbReference>
<evidence type="ECO:0000313" key="2">
    <source>
        <dbReference type="EMBL" id="SFL15869.1"/>
    </source>
</evidence>
<reference evidence="2 4" key="2">
    <citation type="submission" date="2016-10" db="EMBL/GenBank/DDBJ databases">
        <authorList>
            <person name="Varghese N."/>
            <person name="Submissions S."/>
        </authorList>
    </citation>
    <scope>NUCLEOTIDE SEQUENCE [LARGE SCALE GENOMIC DNA]</scope>
    <source>
        <strain evidence="2 4">JB1</strain>
    </source>
</reference>
<comment type="caution">
    <text evidence="1">The sequence shown here is derived from an EMBL/GenBank/DDBJ whole genome shotgun (WGS) entry which is preliminary data.</text>
</comment>
<evidence type="ECO:0000313" key="4">
    <source>
        <dbReference type="Proteomes" id="UP000182793"/>
    </source>
</evidence>
<gene>
    <name evidence="1" type="ORF">H702_07210</name>
    <name evidence="2" type="ORF">SAMN02910290_00686</name>
</gene>
<evidence type="ECO:0008006" key="5">
    <source>
        <dbReference type="Google" id="ProtNLM"/>
    </source>
</evidence>
<evidence type="ECO:0000313" key="1">
    <source>
        <dbReference type="EMBL" id="KFN87440.1"/>
    </source>
</evidence>
<dbReference type="Pfam" id="PF21825">
    <property type="entry name" value="crAss001_48"/>
    <property type="match status" value="1"/>
</dbReference>
<protein>
    <recommendedName>
        <fullName evidence="5">Phage protein</fullName>
    </recommendedName>
</protein>
<accession>A0A091BSM6</accession>
<dbReference type="AlphaFoldDB" id="A0A091BSM6"/>
<dbReference type="RefSeq" id="WP_039697032.1">
    <property type="nucleotide sequence ID" value="NZ_AUZH01000026.1"/>
</dbReference>
<name>A0A091BSM6_STREI</name>